<accession>A0A222FEB8</accession>
<sequence length="428" mass="48424">MLLVNNMSSQMLKVGQFSVTVFVAVNPAGSQRPVSQSAYRTWHCFMPRLRAWCLNVALADWLTGEMKKINKILNWAVELLRMDDIQRLSREGKFARLALVAAGLNMVLTNSALAQQHQSDLQSEQASPLESPQPQPTQLESPKPKSRWYLQAGLTQERLETQLNQQRYELDAPGATASVGLMRGDWNLLFSGQRVEQQQSGQWEVDYWSRQWSVYVEYLLAGLVPGFSKPLEQDYWLGVAYSTGQGSEDLSQTLPQALATQQLSFEDDLWSLDIGTHKGWDNVQGVVLAGLARQSSRYQQRLRVMGRQSPLQRVDTQGDDVSLLANVSIQAAYLWNLSAQWDARAALALSRRWRLRGEGSVQAHSFRPHSRTPVQRQSEQNGQAAAISYQDVSMTLFYRHWDVGFSWQRSSEQGWPDGYRAISLGIAF</sequence>
<dbReference type="Proteomes" id="UP000202440">
    <property type="component" value="Chromosome"/>
</dbReference>
<name>A0A222FEB8_9GAMM</name>
<feature type="compositionally biased region" description="Polar residues" evidence="1">
    <location>
        <begin position="119"/>
        <end position="140"/>
    </location>
</feature>
<keyword evidence="3" id="KW-1185">Reference proteome</keyword>
<dbReference type="AlphaFoldDB" id="A0A222FEB8"/>
<feature type="region of interest" description="Disordered" evidence="1">
    <location>
        <begin position="119"/>
        <end position="144"/>
    </location>
</feature>
<dbReference type="EMBL" id="CP022530">
    <property type="protein sequence ID" value="ASP37435.1"/>
    <property type="molecule type" value="Genomic_DNA"/>
</dbReference>
<gene>
    <name evidence="2" type="ORF">CHH28_01515</name>
</gene>
<organism evidence="2 3">
    <name type="scientific">Bacterioplanes sanyensis</name>
    <dbReference type="NCBI Taxonomy" id="1249553"/>
    <lineage>
        <taxon>Bacteria</taxon>
        <taxon>Pseudomonadati</taxon>
        <taxon>Pseudomonadota</taxon>
        <taxon>Gammaproteobacteria</taxon>
        <taxon>Oceanospirillales</taxon>
        <taxon>Oceanospirillaceae</taxon>
        <taxon>Bacterioplanes</taxon>
    </lineage>
</organism>
<proteinExistence type="predicted"/>
<reference evidence="2 3" key="1">
    <citation type="submission" date="2017-07" db="EMBL/GenBank/DDBJ databases">
        <title>Annotated genome sequence of Bacterioplanes sanyensis isolated from Red Sea.</title>
        <authorList>
            <person name="Rehman Z.U."/>
        </authorList>
    </citation>
    <scope>NUCLEOTIDE SEQUENCE [LARGE SCALE GENOMIC DNA]</scope>
    <source>
        <strain evidence="2 3">NV9</strain>
    </source>
</reference>
<evidence type="ECO:0000313" key="2">
    <source>
        <dbReference type="EMBL" id="ASP37435.1"/>
    </source>
</evidence>
<evidence type="ECO:0000313" key="3">
    <source>
        <dbReference type="Proteomes" id="UP000202440"/>
    </source>
</evidence>
<protein>
    <submittedName>
        <fullName evidence="2">Uncharacterized protein</fullName>
    </submittedName>
</protein>
<dbReference type="KEGG" id="bsan:CHH28_01515"/>
<evidence type="ECO:0000256" key="1">
    <source>
        <dbReference type="SAM" id="MobiDB-lite"/>
    </source>
</evidence>